<sequence>MALGGSGQYYGITRRRLKTPTPIPNANLLAQLYAEKARKEERGEDIALQEKGIVSGETTAQNQLVQQLALAEQERQLTERLSGEQMTQQRETAEEALAYQKQQDESARGIQLADLGIKAATSKPAWELAKWGFDKLFPKAVTPVTTPEIVPGLQPHGPLADELSSLGTGTSATAGTATALGGTPPGPITGLGTHGAMAEAGHITEGGVSQALGSAAPTVASGIGTGMSAGLTAAGEGFGGVAAAVPGAAQPLMGIPTGALSYLGPALAGLGMANNIYQSLASKRKMESYFKQPGMVSMGELRGALQAAPGLISDAAVQAELDRLSLEQRGDYIEGLQFALGGGGYDTPLEAAKQWVPHYYDQGKYTYGAKPQPQPVIPKIPALTGGLAKPIPGFGGYKSAL</sequence>
<evidence type="ECO:0000313" key="2">
    <source>
        <dbReference type="EMBL" id="QJA56344.1"/>
    </source>
</evidence>
<feature type="region of interest" description="Disordered" evidence="1">
    <location>
        <begin position="151"/>
        <end position="184"/>
    </location>
</feature>
<feature type="compositionally biased region" description="Low complexity" evidence="1">
    <location>
        <begin position="163"/>
        <end position="182"/>
    </location>
</feature>
<dbReference type="EMBL" id="MT141213">
    <property type="protein sequence ID" value="QJA56344.1"/>
    <property type="molecule type" value="Genomic_DNA"/>
</dbReference>
<evidence type="ECO:0000256" key="1">
    <source>
        <dbReference type="SAM" id="MobiDB-lite"/>
    </source>
</evidence>
<dbReference type="AlphaFoldDB" id="A0A6M3IG18"/>
<name>A0A6M3IG18_9ZZZZ</name>
<reference evidence="2" key="1">
    <citation type="submission" date="2020-03" db="EMBL/GenBank/DDBJ databases">
        <title>The deep terrestrial virosphere.</title>
        <authorList>
            <person name="Holmfeldt K."/>
            <person name="Nilsson E."/>
            <person name="Simone D."/>
            <person name="Lopez-Fernandez M."/>
            <person name="Wu X."/>
            <person name="de Brujin I."/>
            <person name="Lundin D."/>
            <person name="Andersson A."/>
            <person name="Bertilsson S."/>
            <person name="Dopson M."/>
        </authorList>
    </citation>
    <scope>NUCLEOTIDE SEQUENCE</scope>
    <source>
        <strain evidence="2">MM415B01878</strain>
    </source>
</reference>
<protein>
    <submittedName>
        <fullName evidence="2">Uncharacterized protein</fullName>
    </submittedName>
</protein>
<accession>A0A6M3IG18</accession>
<organism evidence="2">
    <name type="scientific">viral metagenome</name>
    <dbReference type="NCBI Taxonomy" id="1070528"/>
    <lineage>
        <taxon>unclassified sequences</taxon>
        <taxon>metagenomes</taxon>
        <taxon>organismal metagenomes</taxon>
    </lineage>
</organism>
<proteinExistence type="predicted"/>
<gene>
    <name evidence="2" type="ORF">MM415B01878_0002</name>
</gene>